<dbReference type="Proteomes" id="UP000515977">
    <property type="component" value="Chromosome"/>
</dbReference>
<organism evidence="1 2">
    <name type="scientific">Thermomonas brevis</name>
    <dbReference type="NCBI Taxonomy" id="215691"/>
    <lineage>
        <taxon>Bacteria</taxon>
        <taxon>Pseudomonadati</taxon>
        <taxon>Pseudomonadota</taxon>
        <taxon>Gammaproteobacteria</taxon>
        <taxon>Lysobacterales</taxon>
        <taxon>Lysobacteraceae</taxon>
        <taxon>Thermomonas</taxon>
    </lineage>
</organism>
<evidence type="ECO:0000313" key="2">
    <source>
        <dbReference type="Proteomes" id="UP000515977"/>
    </source>
</evidence>
<protein>
    <submittedName>
        <fullName evidence="1">Uncharacterized protein</fullName>
    </submittedName>
</protein>
<reference evidence="1 2" key="1">
    <citation type="submission" date="2020-08" db="EMBL/GenBank/DDBJ databases">
        <title>Genome sequence of Thermomonas brevis KACC 16975T.</title>
        <authorList>
            <person name="Hyun D.-W."/>
            <person name="Bae J.-W."/>
        </authorList>
    </citation>
    <scope>NUCLEOTIDE SEQUENCE [LARGE SCALE GENOMIC DNA]</scope>
    <source>
        <strain evidence="1 2">KACC 16975</strain>
    </source>
</reference>
<dbReference type="RefSeq" id="WP_187571214.1">
    <property type="nucleotide sequence ID" value="NZ_CP060711.1"/>
</dbReference>
<sequence>MINPPWTSEGKTVAQLIEELQSFSDHSLEVRLSVDGGATSVPISLVAKVQGKYAVLENCQDVPTAIQHRG</sequence>
<keyword evidence="2" id="KW-1185">Reference proteome</keyword>
<accession>A0A7G9QVU4</accession>
<evidence type="ECO:0000313" key="1">
    <source>
        <dbReference type="EMBL" id="QNN47469.1"/>
    </source>
</evidence>
<dbReference type="AlphaFoldDB" id="A0A7G9QVU4"/>
<dbReference type="EMBL" id="CP060711">
    <property type="protein sequence ID" value="QNN47469.1"/>
    <property type="molecule type" value="Genomic_DNA"/>
</dbReference>
<proteinExistence type="predicted"/>
<gene>
    <name evidence="1" type="ORF">H9L17_04850</name>
</gene>
<name>A0A7G9QVU4_9GAMM</name>
<dbReference type="KEGG" id="tbv:H9L17_04850"/>